<dbReference type="Pfam" id="PF03798">
    <property type="entry name" value="TRAM_LAG1_CLN8"/>
    <property type="match status" value="1"/>
</dbReference>
<evidence type="ECO:0000256" key="1">
    <source>
        <dbReference type="ARBA" id="ARBA00004477"/>
    </source>
</evidence>
<keyword evidence="8" id="KW-1185">Reference proteome</keyword>
<feature type="transmembrane region" description="Helical" evidence="5">
    <location>
        <begin position="170"/>
        <end position="190"/>
    </location>
</feature>
<dbReference type="SMART" id="SM00724">
    <property type="entry name" value="TLC"/>
    <property type="match status" value="1"/>
</dbReference>
<dbReference type="GO" id="GO:0005789">
    <property type="term" value="C:endoplasmic reticulum membrane"/>
    <property type="evidence" value="ECO:0007669"/>
    <property type="project" value="UniProtKB-SubCell"/>
</dbReference>
<feature type="transmembrane region" description="Helical" evidence="5">
    <location>
        <begin position="145"/>
        <end position="163"/>
    </location>
</feature>
<reference evidence="7 8" key="1">
    <citation type="journal article" date="2005" name="PLoS Biol.">
        <title>The genomes of Oryza sativa: a history of duplications.</title>
        <authorList>
            <person name="Yu J."/>
            <person name="Wang J."/>
            <person name="Lin W."/>
            <person name="Li S."/>
            <person name="Li H."/>
            <person name="Zhou J."/>
            <person name="Ni P."/>
            <person name="Dong W."/>
            <person name="Hu S."/>
            <person name="Zeng C."/>
            <person name="Zhang J."/>
            <person name="Zhang Y."/>
            <person name="Li R."/>
            <person name="Xu Z."/>
            <person name="Li S."/>
            <person name="Li X."/>
            <person name="Zheng H."/>
            <person name="Cong L."/>
            <person name="Lin L."/>
            <person name="Yin J."/>
            <person name="Geng J."/>
            <person name="Li G."/>
            <person name="Shi J."/>
            <person name="Liu J."/>
            <person name="Lv H."/>
            <person name="Li J."/>
            <person name="Wang J."/>
            <person name="Deng Y."/>
            <person name="Ran L."/>
            <person name="Shi X."/>
            <person name="Wang X."/>
            <person name="Wu Q."/>
            <person name="Li C."/>
            <person name="Ren X."/>
            <person name="Wang J."/>
            <person name="Wang X."/>
            <person name="Li D."/>
            <person name="Liu D."/>
            <person name="Zhang X."/>
            <person name="Ji Z."/>
            <person name="Zhao W."/>
            <person name="Sun Y."/>
            <person name="Zhang Z."/>
            <person name="Bao J."/>
            <person name="Han Y."/>
            <person name="Dong L."/>
            <person name="Ji J."/>
            <person name="Chen P."/>
            <person name="Wu S."/>
            <person name="Liu J."/>
            <person name="Xiao Y."/>
            <person name="Bu D."/>
            <person name="Tan J."/>
            <person name="Yang L."/>
            <person name="Ye C."/>
            <person name="Zhang J."/>
            <person name="Xu J."/>
            <person name="Zhou Y."/>
            <person name="Yu Y."/>
            <person name="Zhang B."/>
            <person name="Zhuang S."/>
            <person name="Wei H."/>
            <person name="Liu B."/>
            <person name="Lei M."/>
            <person name="Yu H."/>
            <person name="Li Y."/>
            <person name="Xu H."/>
            <person name="Wei S."/>
            <person name="He X."/>
            <person name="Fang L."/>
            <person name="Zhang Z."/>
            <person name="Zhang Y."/>
            <person name="Huang X."/>
            <person name="Su Z."/>
            <person name="Tong W."/>
            <person name="Li J."/>
            <person name="Tong Z."/>
            <person name="Li S."/>
            <person name="Ye J."/>
            <person name="Wang L."/>
            <person name="Fang L."/>
            <person name="Lei T."/>
            <person name="Chen C."/>
            <person name="Chen H."/>
            <person name="Xu Z."/>
            <person name="Li H."/>
            <person name="Huang H."/>
            <person name="Zhang F."/>
            <person name="Xu H."/>
            <person name="Li N."/>
            <person name="Zhao C."/>
            <person name="Li S."/>
            <person name="Dong L."/>
            <person name="Huang Y."/>
            <person name="Li L."/>
            <person name="Xi Y."/>
            <person name="Qi Q."/>
            <person name="Li W."/>
            <person name="Zhang B."/>
            <person name="Hu W."/>
            <person name="Zhang Y."/>
            <person name="Tian X."/>
            <person name="Jiao Y."/>
            <person name="Liang X."/>
            <person name="Jin J."/>
            <person name="Gao L."/>
            <person name="Zheng W."/>
            <person name="Hao B."/>
            <person name="Liu S."/>
            <person name="Wang W."/>
            <person name="Yuan L."/>
            <person name="Cao M."/>
            <person name="McDermott J."/>
            <person name="Samudrala R."/>
            <person name="Wang J."/>
            <person name="Wong G.K."/>
            <person name="Yang H."/>
        </authorList>
    </citation>
    <scope>NUCLEOTIDE SEQUENCE [LARGE SCALE GENOMIC DNA]</scope>
    <source>
        <strain evidence="8">cv. 93-11</strain>
    </source>
</reference>
<organism evidence="7 8">
    <name type="scientific">Oryza sativa subsp. indica</name>
    <name type="common">Rice</name>
    <dbReference type="NCBI Taxonomy" id="39946"/>
    <lineage>
        <taxon>Eukaryota</taxon>
        <taxon>Viridiplantae</taxon>
        <taxon>Streptophyta</taxon>
        <taxon>Embryophyta</taxon>
        <taxon>Tracheophyta</taxon>
        <taxon>Spermatophyta</taxon>
        <taxon>Magnoliopsida</taxon>
        <taxon>Liliopsida</taxon>
        <taxon>Poales</taxon>
        <taxon>Poaceae</taxon>
        <taxon>BOP clade</taxon>
        <taxon>Oryzoideae</taxon>
        <taxon>Oryzeae</taxon>
        <taxon>Oryzinae</taxon>
        <taxon>Oryza</taxon>
        <taxon>Oryza sativa</taxon>
    </lineage>
</organism>
<dbReference type="OMA" id="MYRMLVG"/>
<dbReference type="PANTHER" id="PTHR12560">
    <property type="entry name" value="LONGEVITY ASSURANCE FACTOR 1 LAG1"/>
    <property type="match status" value="1"/>
</dbReference>
<evidence type="ECO:0000313" key="8">
    <source>
        <dbReference type="Proteomes" id="UP000007015"/>
    </source>
</evidence>
<evidence type="ECO:0000259" key="6">
    <source>
        <dbReference type="SMART" id="SM00724"/>
    </source>
</evidence>
<protein>
    <recommendedName>
        <fullName evidence="6">TLC domain-containing protein</fullName>
    </recommendedName>
</protein>
<dbReference type="AlphaFoldDB" id="B8AI38"/>
<comment type="subcellular location">
    <subcellularLocation>
        <location evidence="1">Endoplasmic reticulum membrane</location>
        <topology evidence="1">Multi-pass membrane protein</topology>
    </subcellularLocation>
</comment>
<evidence type="ECO:0000313" key="7">
    <source>
        <dbReference type="EMBL" id="EEC73925.1"/>
    </source>
</evidence>
<dbReference type="GO" id="GO:0046513">
    <property type="term" value="P:ceramide biosynthetic process"/>
    <property type="evidence" value="ECO:0007669"/>
    <property type="project" value="InterPro"/>
</dbReference>
<dbReference type="InterPro" id="IPR006634">
    <property type="entry name" value="TLC-dom"/>
</dbReference>
<evidence type="ECO:0000256" key="3">
    <source>
        <dbReference type="ARBA" id="ARBA00022989"/>
    </source>
</evidence>
<proteinExistence type="predicted"/>
<dbReference type="HOGENOM" id="CLU_028277_5_0_1"/>
<evidence type="ECO:0000256" key="4">
    <source>
        <dbReference type="ARBA" id="ARBA00023136"/>
    </source>
</evidence>
<dbReference type="EMBL" id="CM000127">
    <property type="protein sequence ID" value="EEC73925.1"/>
    <property type="molecule type" value="Genomic_DNA"/>
</dbReference>
<keyword evidence="2 5" id="KW-0812">Transmembrane</keyword>
<dbReference type="InterPro" id="IPR016439">
    <property type="entry name" value="Lag1/Lac1-like"/>
</dbReference>
<evidence type="ECO:0000256" key="2">
    <source>
        <dbReference type="ARBA" id="ARBA00022692"/>
    </source>
</evidence>
<feature type="domain" description="TLC" evidence="6">
    <location>
        <begin position="89"/>
        <end position="241"/>
    </location>
</feature>
<gene>
    <name evidence="7" type="ORF">OsI_08782</name>
</gene>
<evidence type="ECO:0000256" key="5">
    <source>
        <dbReference type="SAM" id="Phobius"/>
    </source>
</evidence>
<dbReference type="PANTHER" id="PTHR12560:SF64">
    <property type="entry name" value="ASC1-LIKE PROTEIN 2"/>
    <property type="match status" value="1"/>
</dbReference>
<accession>B8AI38</accession>
<name>B8AI38_ORYSI</name>
<dbReference type="Proteomes" id="UP000007015">
    <property type="component" value="Chromosome 2"/>
</dbReference>
<dbReference type="STRING" id="39946.B8AI38"/>
<keyword evidence="4 5" id="KW-0472">Membrane</keyword>
<dbReference type="Gramene" id="BGIOSGA008969-TA">
    <property type="protein sequence ID" value="BGIOSGA008969-PA"/>
    <property type="gene ID" value="BGIOSGA008969"/>
</dbReference>
<keyword evidence="3 5" id="KW-1133">Transmembrane helix</keyword>
<feature type="transmembrane region" description="Helical" evidence="5">
    <location>
        <begin position="20"/>
        <end position="36"/>
    </location>
</feature>
<dbReference type="GO" id="GO:0050291">
    <property type="term" value="F:sphingosine N-acyltransferase activity"/>
    <property type="evidence" value="ECO:0007669"/>
    <property type="project" value="InterPro"/>
</dbReference>
<sequence length="262" mass="30918">MGVPPVDWEAESYPAYSDFAAIPLFAVFLFAVRYLLDRFVFEVVMVFTVLFPHHAHFRIVTGVWLARRLIFEKDEKLDLATHAGRIKIRKFKESAWKCIYFLSAELLALSVTYKESWFTSTKNFWVGPGDQVWPDQRIKFKLKLVYMYAAGFYTYSIFALQFWEIKRSDFGISMVHHVVSVILIALSYIFSYEVVPMLDKKKHKFDGPLYYYVFNCLLFSLLVLNIYWWVLMYRMLVEQILSKGHVGDDVRSDSEGEEEHED</sequence>
<feature type="transmembrane region" description="Helical" evidence="5">
    <location>
        <begin position="210"/>
        <end position="230"/>
    </location>
</feature>